<protein>
    <submittedName>
        <fullName evidence="1">Uncharacterized protein</fullName>
    </submittedName>
</protein>
<dbReference type="AlphaFoldDB" id="J9G5S7"/>
<organism evidence="1">
    <name type="scientific">gut metagenome</name>
    <dbReference type="NCBI Taxonomy" id="749906"/>
    <lineage>
        <taxon>unclassified sequences</taxon>
        <taxon>metagenomes</taxon>
        <taxon>organismal metagenomes</taxon>
    </lineage>
</organism>
<evidence type="ECO:0000313" key="1">
    <source>
        <dbReference type="EMBL" id="EJW94874.1"/>
    </source>
</evidence>
<gene>
    <name evidence="1" type="ORF">EVA_17020</name>
</gene>
<accession>J9G5S7</accession>
<sequence>MLIENRQLEGVSVAPQEQQHQNTHIAYQSHTHIAQKTCLLPLFLASTHRQQEEWHTAHIAQHHHGQIQAVIVTHHTAVQHTQHGSVSGDG</sequence>
<reference evidence="1" key="1">
    <citation type="journal article" date="2012" name="PLoS ONE">
        <title>Gene sets for utilization of primary and secondary nutrition supplies in the distal gut of endangered iberian lynx.</title>
        <authorList>
            <person name="Alcaide M."/>
            <person name="Messina E."/>
            <person name="Richter M."/>
            <person name="Bargiela R."/>
            <person name="Peplies J."/>
            <person name="Huws S.A."/>
            <person name="Newbold C.J."/>
            <person name="Golyshin P.N."/>
            <person name="Simon M.A."/>
            <person name="Lopez G."/>
            <person name="Yakimov M.M."/>
            <person name="Ferrer M."/>
        </authorList>
    </citation>
    <scope>NUCLEOTIDE SEQUENCE</scope>
</reference>
<comment type="caution">
    <text evidence="1">The sequence shown here is derived from an EMBL/GenBank/DDBJ whole genome shotgun (WGS) entry which is preliminary data.</text>
</comment>
<name>J9G5S7_9ZZZZ</name>
<dbReference type="EMBL" id="AMCI01006135">
    <property type="protein sequence ID" value="EJW94874.1"/>
    <property type="molecule type" value="Genomic_DNA"/>
</dbReference>
<proteinExistence type="predicted"/>